<dbReference type="GO" id="GO:0030170">
    <property type="term" value="F:pyridoxal phosphate binding"/>
    <property type="evidence" value="ECO:0007669"/>
    <property type="project" value="InterPro"/>
</dbReference>
<dbReference type="GO" id="GO:0005829">
    <property type="term" value="C:cytosol"/>
    <property type="evidence" value="ECO:0007669"/>
    <property type="project" value="TreeGrafter"/>
</dbReference>
<proteinExistence type="predicted"/>
<protein>
    <submittedName>
        <fullName evidence="6">Valine-pyruvate aminotransferase apoenzyme</fullName>
    </submittedName>
</protein>
<evidence type="ECO:0000313" key="6">
    <source>
        <dbReference type="EMBL" id="SFC16671.1"/>
    </source>
</evidence>
<dbReference type="GO" id="GO:0009042">
    <property type="term" value="F:valine-pyruvate transaminase activity"/>
    <property type="evidence" value="ECO:0007669"/>
    <property type="project" value="TreeGrafter"/>
</dbReference>
<evidence type="ECO:0000256" key="2">
    <source>
        <dbReference type="ARBA" id="ARBA00022576"/>
    </source>
</evidence>
<dbReference type="AlphaFoldDB" id="A0A1I1GYP4"/>
<evidence type="ECO:0000256" key="1">
    <source>
        <dbReference type="ARBA" id="ARBA00001933"/>
    </source>
</evidence>
<feature type="domain" description="Aminotransferase class I/classII large" evidence="5">
    <location>
        <begin position="66"/>
        <end position="408"/>
    </location>
</feature>
<keyword evidence="4" id="KW-0663">Pyridoxal phosphate</keyword>
<accession>A0A1I1GYP4</accession>
<dbReference type="NCBIfam" id="NF006967">
    <property type="entry name" value="PRK09440.1-5"/>
    <property type="match status" value="1"/>
</dbReference>
<dbReference type="OrthoDB" id="9802328at2"/>
<keyword evidence="6" id="KW-0670">Pyruvate</keyword>
<dbReference type="CDD" id="cd00609">
    <property type="entry name" value="AAT_like"/>
    <property type="match status" value="1"/>
</dbReference>
<keyword evidence="2 6" id="KW-0032">Aminotransferase</keyword>
<dbReference type="STRING" id="1122252.SAMN05660443_1701"/>
<name>A0A1I1GYP4_9GAMM</name>
<dbReference type="InterPro" id="IPR004839">
    <property type="entry name" value="Aminotransferase_I/II_large"/>
</dbReference>
<dbReference type="InterPro" id="IPR050859">
    <property type="entry name" value="Class-I_PLP-dep_aminotransf"/>
</dbReference>
<dbReference type="Gene3D" id="3.40.640.10">
    <property type="entry name" value="Type I PLP-dependent aspartate aminotransferase-like (Major domain)"/>
    <property type="match status" value="1"/>
</dbReference>
<evidence type="ECO:0000259" key="5">
    <source>
        <dbReference type="Pfam" id="PF00155"/>
    </source>
</evidence>
<evidence type="ECO:0000256" key="3">
    <source>
        <dbReference type="ARBA" id="ARBA00022679"/>
    </source>
</evidence>
<dbReference type="NCBIfam" id="NF006964">
    <property type="entry name" value="PRK09440.1-2"/>
    <property type="match status" value="1"/>
</dbReference>
<dbReference type="GO" id="GO:1901605">
    <property type="term" value="P:alpha-amino acid metabolic process"/>
    <property type="evidence" value="ECO:0007669"/>
    <property type="project" value="TreeGrafter"/>
</dbReference>
<comment type="cofactor">
    <cofactor evidence="1">
        <name>pyridoxal 5'-phosphate</name>
        <dbReference type="ChEBI" id="CHEBI:597326"/>
    </cofactor>
</comment>
<sequence length="423" mass="46959">MKMTAFAKKFSEQAGINSLMDDLGKAMAGDQPMIMMGGGNPGHFSPVQERLREEFQKIGQDPEAFARLVGNYDAPQGEARFISALKDLLNETYGWGLSEENIALTNGSQAAFFMLFNLFAGTTPEGEERQILLPLAPEYLGYADAGLGANTFRSVRPKIDYVGEHTFKYRVDFDQLALDEQVGALCVSRPTNPTGNVLTDEEIDKLHKLAKDWDIPLIIDGAYGSPFPELIYTQANPIWDEQIILCLSLSKLGLPAARTGIVIAPSEVIRALSGANAILNLATGSFGPQLTENLVRSGEILTLSREQVRPWYQAKMHKAVAVLHEAFEDACPWYIHQPEGAMFLWLWFPGLPITSHELYQRLKARGVLVVSGHYFFPGMPNEDDWPHRHECLRVTYSQDDEQVAKGLRIIADEVRQAFADAAG</sequence>
<dbReference type="PANTHER" id="PTHR42790:SF4">
    <property type="entry name" value="VALINE--PYRUVATE AMINOTRANSFERASE"/>
    <property type="match status" value="1"/>
</dbReference>
<dbReference type="SUPFAM" id="SSF53383">
    <property type="entry name" value="PLP-dependent transferases"/>
    <property type="match status" value="1"/>
</dbReference>
<organism evidence="6 7">
    <name type="scientific">Marinospirillum celere</name>
    <dbReference type="NCBI Taxonomy" id="1122252"/>
    <lineage>
        <taxon>Bacteria</taxon>
        <taxon>Pseudomonadati</taxon>
        <taxon>Pseudomonadota</taxon>
        <taxon>Gammaproteobacteria</taxon>
        <taxon>Oceanospirillales</taxon>
        <taxon>Oceanospirillaceae</taxon>
        <taxon>Marinospirillum</taxon>
    </lineage>
</organism>
<keyword evidence="7" id="KW-1185">Reference proteome</keyword>
<dbReference type="EMBL" id="FOLH01000003">
    <property type="protein sequence ID" value="SFC16671.1"/>
    <property type="molecule type" value="Genomic_DNA"/>
</dbReference>
<dbReference type="Proteomes" id="UP000199058">
    <property type="component" value="Unassembled WGS sequence"/>
</dbReference>
<evidence type="ECO:0000313" key="7">
    <source>
        <dbReference type="Proteomes" id="UP000199058"/>
    </source>
</evidence>
<evidence type="ECO:0000256" key="4">
    <source>
        <dbReference type="ARBA" id="ARBA00022898"/>
    </source>
</evidence>
<dbReference type="PANTHER" id="PTHR42790">
    <property type="entry name" value="AMINOTRANSFERASE"/>
    <property type="match status" value="1"/>
</dbReference>
<keyword evidence="3 6" id="KW-0808">Transferase</keyword>
<dbReference type="Pfam" id="PF00155">
    <property type="entry name" value="Aminotran_1_2"/>
    <property type="match status" value="1"/>
</dbReference>
<dbReference type="InterPro" id="IPR015421">
    <property type="entry name" value="PyrdxlP-dep_Trfase_major"/>
</dbReference>
<dbReference type="InterPro" id="IPR015424">
    <property type="entry name" value="PyrdxlP-dep_Trfase"/>
</dbReference>
<reference evidence="6 7" key="1">
    <citation type="submission" date="2016-10" db="EMBL/GenBank/DDBJ databases">
        <authorList>
            <person name="de Groot N.N."/>
        </authorList>
    </citation>
    <scope>NUCLEOTIDE SEQUENCE [LARGE SCALE GENOMIC DNA]</scope>
    <source>
        <strain evidence="6 7">DSM 18438</strain>
    </source>
</reference>
<gene>
    <name evidence="6" type="ORF">SAMN05660443_1701</name>
</gene>